<evidence type="ECO:0000256" key="4">
    <source>
        <dbReference type="ARBA" id="ARBA00022692"/>
    </source>
</evidence>
<keyword evidence="3" id="KW-1003">Cell membrane</keyword>
<evidence type="ECO:0000256" key="6">
    <source>
        <dbReference type="ARBA" id="ARBA00023136"/>
    </source>
</evidence>
<feature type="transmembrane region" description="Helical" evidence="7">
    <location>
        <begin position="196"/>
        <end position="215"/>
    </location>
</feature>
<feature type="transmembrane region" description="Helical" evidence="7">
    <location>
        <begin position="12"/>
        <end position="32"/>
    </location>
</feature>
<organism evidence="9 10">
    <name type="scientific">Halobacterium litoreum</name>
    <dbReference type="NCBI Taxonomy" id="2039234"/>
    <lineage>
        <taxon>Archaea</taxon>
        <taxon>Methanobacteriati</taxon>
        <taxon>Methanobacteriota</taxon>
        <taxon>Stenosarchaea group</taxon>
        <taxon>Halobacteria</taxon>
        <taxon>Halobacteriales</taxon>
        <taxon>Halobacteriaceae</taxon>
        <taxon>Halobacterium</taxon>
    </lineage>
</organism>
<keyword evidence="6 7" id="KW-0472">Membrane</keyword>
<evidence type="ECO:0000256" key="3">
    <source>
        <dbReference type="ARBA" id="ARBA00022475"/>
    </source>
</evidence>
<keyword evidence="10" id="KW-1185">Reference proteome</keyword>
<dbReference type="PROSITE" id="PS50928">
    <property type="entry name" value="ABC_TM1"/>
    <property type="match status" value="1"/>
</dbReference>
<dbReference type="Gene3D" id="1.10.3720.10">
    <property type="entry name" value="MetI-like"/>
    <property type="match status" value="1"/>
</dbReference>
<evidence type="ECO:0000313" key="10">
    <source>
        <dbReference type="Proteomes" id="UP001595660"/>
    </source>
</evidence>
<dbReference type="InterPro" id="IPR035906">
    <property type="entry name" value="MetI-like_sf"/>
</dbReference>
<reference evidence="9 10" key="1">
    <citation type="journal article" date="2019" name="Int. J. Syst. Evol. Microbiol.">
        <title>The Global Catalogue of Microorganisms (GCM) 10K type strain sequencing project: providing services to taxonomists for standard genome sequencing and annotation.</title>
        <authorList>
            <consortium name="The Broad Institute Genomics Platform"/>
            <consortium name="The Broad Institute Genome Sequencing Center for Infectious Disease"/>
            <person name="Wu L."/>
            <person name="Ma J."/>
        </authorList>
    </citation>
    <scope>NUCLEOTIDE SEQUENCE [LARGE SCALE GENOMIC DNA]</scope>
    <source>
        <strain evidence="9 10">CGMCC 1.12562</strain>
    </source>
</reference>
<dbReference type="GO" id="GO:0005886">
    <property type="term" value="C:plasma membrane"/>
    <property type="evidence" value="ECO:0007669"/>
    <property type="project" value="UniProtKB-SubCell"/>
</dbReference>
<dbReference type="SUPFAM" id="SSF161098">
    <property type="entry name" value="MetI-like"/>
    <property type="match status" value="1"/>
</dbReference>
<feature type="transmembrane region" description="Helical" evidence="7">
    <location>
        <begin position="299"/>
        <end position="325"/>
    </location>
</feature>
<dbReference type="GeneID" id="69118631"/>
<comment type="subcellular location">
    <subcellularLocation>
        <location evidence="1 7">Cell membrane</location>
        <topology evidence="1 7">Multi-pass membrane protein</topology>
    </subcellularLocation>
</comment>
<comment type="caution">
    <text evidence="9">The sequence shown here is derived from an EMBL/GenBank/DDBJ whole genome shotgun (WGS) entry which is preliminary data.</text>
</comment>
<dbReference type="EMBL" id="JBHRWN010000002">
    <property type="protein sequence ID" value="MFC3478358.1"/>
    <property type="molecule type" value="Genomic_DNA"/>
</dbReference>
<keyword evidence="5 7" id="KW-1133">Transmembrane helix</keyword>
<keyword evidence="2 7" id="KW-0813">Transport</keyword>
<name>A0ABD5NGI7_9EURY</name>
<dbReference type="Proteomes" id="UP001595660">
    <property type="component" value="Unassembled WGS sequence"/>
</dbReference>
<dbReference type="AlphaFoldDB" id="A0ABD5NGI7"/>
<dbReference type="PANTHER" id="PTHR43163:SF6">
    <property type="entry name" value="DIPEPTIDE TRANSPORT SYSTEM PERMEASE PROTEIN DPPB-RELATED"/>
    <property type="match status" value="1"/>
</dbReference>
<dbReference type="InterPro" id="IPR000515">
    <property type="entry name" value="MetI-like"/>
</dbReference>
<feature type="domain" description="ABC transmembrane type-1" evidence="8">
    <location>
        <begin position="102"/>
        <end position="322"/>
    </location>
</feature>
<protein>
    <submittedName>
        <fullName evidence="9">ABC transporter permease</fullName>
    </submittedName>
</protein>
<feature type="transmembrane region" description="Helical" evidence="7">
    <location>
        <begin position="140"/>
        <end position="162"/>
    </location>
</feature>
<evidence type="ECO:0000313" key="9">
    <source>
        <dbReference type="EMBL" id="MFC3478358.1"/>
    </source>
</evidence>
<dbReference type="RefSeq" id="WP_232570531.1">
    <property type="nucleotide sequence ID" value="NZ_CP089466.1"/>
</dbReference>
<keyword evidence="4 7" id="KW-0812">Transmembrane</keyword>
<comment type="similarity">
    <text evidence="7">Belongs to the binding-protein-dependent transport system permease family.</text>
</comment>
<sequence>MSWLTYAARRTAFAAFTALLVVSLTFLVVRYAPNTDLTARLVGLDPDSQAAQEIRRQYRRAHGTTGTLAEQYVRYMTDVVTLDWGFSYEFDRPVADILAETLPRTLAYVVPGVVIAYTVGVLGGLASAYRGRVSDWTLRIAAYVGLGVPSIVLGIVVVKALAGEYPWLADPVWNTHPFLFRGSPSFRGTEPWRSVGWKYLLPAAVLAVGLVSGLFRHTRNNALSYKGSDTSKMLNAKGANQTVNARHALRNAALPLLSVSFAELMSVLALGAFVVETVFRIPGVAAYLQVAVYTRDFRLVVGAATVFALIGVVGSLAQDLLYGYLDPRVGE</sequence>
<evidence type="ECO:0000256" key="5">
    <source>
        <dbReference type="ARBA" id="ARBA00022989"/>
    </source>
</evidence>
<evidence type="ECO:0000259" key="8">
    <source>
        <dbReference type="PROSITE" id="PS50928"/>
    </source>
</evidence>
<accession>A0ABD5NGI7</accession>
<proteinExistence type="inferred from homology"/>
<dbReference type="PANTHER" id="PTHR43163">
    <property type="entry name" value="DIPEPTIDE TRANSPORT SYSTEM PERMEASE PROTEIN DPPB-RELATED"/>
    <property type="match status" value="1"/>
</dbReference>
<evidence type="ECO:0000256" key="2">
    <source>
        <dbReference type="ARBA" id="ARBA00022448"/>
    </source>
</evidence>
<gene>
    <name evidence="9" type="ORF">ACFOKC_11575</name>
</gene>
<dbReference type="Pfam" id="PF00528">
    <property type="entry name" value="BPD_transp_1"/>
    <property type="match status" value="1"/>
</dbReference>
<evidence type="ECO:0000256" key="7">
    <source>
        <dbReference type="RuleBase" id="RU363032"/>
    </source>
</evidence>
<evidence type="ECO:0000256" key="1">
    <source>
        <dbReference type="ARBA" id="ARBA00004651"/>
    </source>
</evidence>
<feature type="transmembrane region" description="Helical" evidence="7">
    <location>
        <begin position="106"/>
        <end position="128"/>
    </location>
</feature>